<comment type="caution">
    <text evidence="2">The sequence shown here is derived from an EMBL/GenBank/DDBJ whole genome shotgun (WGS) entry which is preliminary data.</text>
</comment>
<evidence type="ECO:0000256" key="1">
    <source>
        <dbReference type="SAM" id="MobiDB-lite"/>
    </source>
</evidence>
<name>A0A4C1WAB1_EUMVA</name>
<feature type="region of interest" description="Disordered" evidence="1">
    <location>
        <begin position="1"/>
        <end position="90"/>
    </location>
</feature>
<reference evidence="2 3" key="1">
    <citation type="journal article" date="2019" name="Commun. Biol.">
        <title>The bagworm genome reveals a unique fibroin gene that provides high tensile strength.</title>
        <authorList>
            <person name="Kono N."/>
            <person name="Nakamura H."/>
            <person name="Ohtoshi R."/>
            <person name="Tomita M."/>
            <person name="Numata K."/>
            <person name="Arakawa K."/>
        </authorList>
    </citation>
    <scope>NUCLEOTIDE SEQUENCE [LARGE SCALE GENOMIC DNA]</scope>
</reference>
<keyword evidence="3" id="KW-1185">Reference proteome</keyword>
<evidence type="ECO:0000313" key="3">
    <source>
        <dbReference type="Proteomes" id="UP000299102"/>
    </source>
</evidence>
<feature type="compositionally biased region" description="Basic and acidic residues" evidence="1">
    <location>
        <begin position="70"/>
        <end position="81"/>
    </location>
</feature>
<dbReference type="EMBL" id="BGZK01000514">
    <property type="protein sequence ID" value="GBP47983.1"/>
    <property type="molecule type" value="Genomic_DNA"/>
</dbReference>
<proteinExistence type="predicted"/>
<protein>
    <submittedName>
        <fullName evidence="2">Uncharacterized protein</fullName>
    </submittedName>
</protein>
<dbReference type="Proteomes" id="UP000299102">
    <property type="component" value="Unassembled WGS sequence"/>
</dbReference>
<dbReference type="AlphaFoldDB" id="A0A4C1WAB1"/>
<accession>A0A4C1WAB1</accession>
<sequence length="134" mass="15054">MRAEVGKPKVKPDTKASEGLKTEPRIKNGTKIRIESETDSGTRIKTERRNENENVYETPEILYMTYADNRSIDDTQTDRRSGGPPGEGININKLMFIQREAPGRPAAPADVWHTACGSIILIVDNRRHKLPGLR</sequence>
<feature type="compositionally biased region" description="Basic and acidic residues" evidence="1">
    <location>
        <begin position="1"/>
        <end position="52"/>
    </location>
</feature>
<gene>
    <name evidence="2" type="ORF">EVAR_40407_1</name>
</gene>
<organism evidence="2 3">
    <name type="scientific">Eumeta variegata</name>
    <name type="common">Bagworm moth</name>
    <name type="synonym">Eumeta japonica</name>
    <dbReference type="NCBI Taxonomy" id="151549"/>
    <lineage>
        <taxon>Eukaryota</taxon>
        <taxon>Metazoa</taxon>
        <taxon>Ecdysozoa</taxon>
        <taxon>Arthropoda</taxon>
        <taxon>Hexapoda</taxon>
        <taxon>Insecta</taxon>
        <taxon>Pterygota</taxon>
        <taxon>Neoptera</taxon>
        <taxon>Endopterygota</taxon>
        <taxon>Lepidoptera</taxon>
        <taxon>Glossata</taxon>
        <taxon>Ditrysia</taxon>
        <taxon>Tineoidea</taxon>
        <taxon>Psychidae</taxon>
        <taxon>Oiketicinae</taxon>
        <taxon>Eumeta</taxon>
    </lineage>
</organism>
<evidence type="ECO:0000313" key="2">
    <source>
        <dbReference type="EMBL" id="GBP47983.1"/>
    </source>
</evidence>